<feature type="transmembrane region" description="Helical" evidence="8">
    <location>
        <begin position="422"/>
        <end position="441"/>
    </location>
</feature>
<dbReference type="SUPFAM" id="SSF51430">
    <property type="entry name" value="NAD(P)-linked oxidoreductase"/>
    <property type="match status" value="1"/>
</dbReference>
<evidence type="ECO:0000256" key="1">
    <source>
        <dbReference type="ARBA" id="ARBA00004141"/>
    </source>
</evidence>
<feature type="transmembrane region" description="Helical" evidence="8">
    <location>
        <begin position="661"/>
        <end position="679"/>
    </location>
</feature>
<comment type="similarity">
    <text evidence="2">Belongs to the aldo/keto reductase family.</text>
</comment>
<evidence type="ECO:0000313" key="11">
    <source>
        <dbReference type="Proteomes" id="UP001280581"/>
    </source>
</evidence>
<keyword evidence="6 8" id="KW-0472">Membrane</keyword>
<dbReference type="PROSITE" id="PS00063">
    <property type="entry name" value="ALDOKETO_REDUCTASE_3"/>
    <property type="match status" value="1"/>
</dbReference>
<feature type="region of interest" description="Disordered" evidence="7">
    <location>
        <begin position="698"/>
        <end position="733"/>
    </location>
</feature>
<evidence type="ECO:0000259" key="9">
    <source>
        <dbReference type="Pfam" id="PF00248"/>
    </source>
</evidence>
<proteinExistence type="inferred from homology"/>
<dbReference type="Pfam" id="PF00248">
    <property type="entry name" value="Aldo_ket_red"/>
    <property type="match status" value="1"/>
</dbReference>
<feature type="transmembrane region" description="Helical" evidence="8">
    <location>
        <begin position="379"/>
        <end position="401"/>
    </location>
</feature>
<evidence type="ECO:0000256" key="6">
    <source>
        <dbReference type="ARBA" id="ARBA00023136"/>
    </source>
</evidence>
<dbReference type="PRINTS" id="PR00069">
    <property type="entry name" value="ALDKETRDTASE"/>
</dbReference>
<keyword evidence="5" id="KW-0560">Oxidoreductase</keyword>
<dbReference type="CDD" id="cd09299">
    <property type="entry name" value="TDT"/>
    <property type="match status" value="1"/>
</dbReference>
<dbReference type="Gene3D" id="3.20.20.100">
    <property type="entry name" value="NADP-dependent oxidoreductase domain"/>
    <property type="match status" value="1"/>
</dbReference>
<feature type="domain" description="NADP-dependent oxidoreductase" evidence="9">
    <location>
        <begin position="16"/>
        <end position="302"/>
    </location>
</feature>
<dbReference type="GO" id="GO:0016491">
    <property type="term" value="F:oxidoreductase activity"/>
    <property type="evidence" value="ECO:0007669"/>
    <property type="project" value="UniProtKB-KW"/>
</dbReference>
<comment type="caution">
    <text evidence="10">The sequence shown here is derived from an EMBL/GenBank/DDBJ whole genome shotgun (WGS) entry which is preliminary data.</text>
</comment>
<dbReference type="PANTHER" id="PTHR11732">
    <property type="entry name" value="ALDO/KETO REDUCTASE"/>
    <property type="match status" value="1"/>
</dbReference>
<dbReference type="InterPro" id="IPR038665">
    <property type="entry name" value="Voltage-dep_anion_channel_sf"/>
</dbReference>
<dbReference type="FunFam" id="3.20.20.100:FF:000007">
    <property type="entry name" value="NAD(P)H-dependent D-xylose reductase xyl1"/>
    <property type="match status" value="1"/>
</dbReference>
<feature type="transmembrane region" description="Helical" evidence="8">
    <location>
        <begin position="594"/>
        <end position="622"/>
    </location>
</feature>
<evidence type="ECO:0000256" key="7">
    <source>
        <dbReference type="SAM" id="MobiDB-lite"/>
    </source>
</evidence>
<keyword evidence="11" id="KW-1185">Reference proteome</keyword>
<feature type="transmembrane region" description="Helical" evidence="8">
    <location>
        <begin position="477"/>
        <end position="497"/>
    </location>
</feature>
<feature type="compositionally biased region" description="Basic and acidic residues" evidence="7">
    <location>
        <begin position="699"/>
        <end position="733"/>
    </location>
</feature>
<gene>
    <name evidence="10" type="ORF">GRF29_8g894826</name>
</gene>
<dbReference type="GO" id="GO:0016020">
    <property type="term" value="C:membrane"/>
    <property type="evidence" value="ECO:0007669"/>
    <property type="project" value="UniProtKB-SubCell"/>
</dbReference>
<dbReference type="Proteomes" id="UP001280581">
    <property type="component" value="Unassembled WGS sequence"/>
</dbReference>
<dbReference type="GO" id="GO:0055085">
    <property type="term" value="P:transmembrane transport"/>
    <property type="evidence" value="ECO:0007669"/>
    <property type="project" value="InterPro"/>
</dbReference>
<feature type="transmembrane region" description="Helical" evidence="8">
    <location>
        <begin position="353"/>
        <end position="373"/>
    </location>
</feature>
<feature type="transmembrane region" description="Helical" evidence="8">
    <location>
        <begin position="447"/>
        <end position="465"/>
    </location>
</feature>
<evidence type="ECO:0000313" key="10">
    <source>
        <dbReference type="EMBL" id="KAK3215722.1"/>
    </source>
</evidence>
<dbReference type="InterPro" id="IPR004695">
    <property type="entry name" value="SLAC1/Mae1/Ssu1/TehA"/>
</dbReference>
<evidence type="ECO:0000256" key="4">
    <source>
        <dbReference type="ARBA" id="ARBA00022989"/>
    </source>
</evidence>
<accession>A0AAN6RL38</accession>
<dbReference type="InterPro" id="IPR023210">
    <property type="entry name" value="NADP_OxRdtase_dom"/>
</dbReference>
<evidence type="ECO:0000256" key="5">
    <source>
        <dbReference type="ARBA" id="ARBA00023002"/>
    </source>
</evidence>
<comment type="subcellular location">
    <subcellularLocation>
        <location evidence="1">Membrane</location>
        <topology evidence="1">Multi-pass membrane protein</topology>
    </subcellularLocation>
</comment>
<dbReference type="InterPro" id="IPR036812">
    <property type="entry name" value="NAD(P)_OxRdtase_dom_sf"/>
</dbReference>
<dbReference type="InterPro" id="IPR018170">
    <property type="entry name" value="Aldo/ket_reductase_CS"/>
</dbReference>
<dbReference type="EMBL" id="WVTA01000002">
    <property type="protein sequence ID" value="KAK3215722.1"/>
    <property type="molecule type" value="Genomic_DNA"/>
</dbReference>
<sequence length="733" mass="82402">MATVKLASGYEMPLVGFGLWKVPKETAADTVYNAIKTGYRLFDGAYDYQNEKEAGEGIKRAINEGIVKREDIFITTKLWNNYHSKDHALPMMKKQNEAWGLGYIDLFLIHFPVALEYVDPEKKRYPGWWMEDGTVKPAKVSIRETWEQLEAAVEQGIAKSIGVSNFQAQLLYDVMTYAKYPISSLQIEHHPYLVQEELIKMAQSQNIAITAYSSFGPQSFLELPPAFRQRANDVGLLFDAEPVKNIANKHKKTPAQVLLRWATQRNIAVIPKSNNQSRLVQNLDVVSFELSQDEIASISALDRGLRFNDPGHYLPEHPLHIFAKMPSNGHYDGPSDQYRESAIRVAINNFSPVWLIMSMDTGIISVIINLHPWRFSGQGVLSTIMFVWNLVLFVAFTLIALTHLFLYPRHVKSESINKVEEMSYLAAPSIAYLTLVSQVALTCSTAWGYGLTVFAYVLWWIGLLARRNISDDRSLSPAIFLPLIVVMTQGTTGGLIVNYSVGITSAEAIPIIVVSYMLIGYAFCLAILYYAIYLHRLLAVGPPQEPKIPSLVILVGPCGQFATAIQLLGTAAYIRGHFAAYSQGTFLTATAASTVSTVSTILAFLVVGFAFLWISVAWYLFFEGLVKRRISFGLTWWSLIFPMGVFTTSLLNLSIAMNSPAFRGLVSALLVFLLIIYFFNLGFSVYRIYTGVALGVPQQREEEKQQEQEEREKKKQREIDGRQPEDNVKWQGI</sequence>
<evidence type="ECO:0000256" key="2">
    <source>
        <dbReference type="ARBA" id="ARBA00007905"/>
    </source>
</evidence>
<dbReference type="Pfam" id="PF03595">
    <property type="entry name" value="SLAC1"/>
    <property type="match status" value="1"/>
</dbReference>
<dbReference type="InterPro" id="IPR020471">
    <property type="entry name" value="AKR"/>
</dbReference>
<keyword evidence="4 8" id="KW-1133">Transmembrane helix</keyword>
<dbReference type="PROSITE" id="PS00798">
    <property type="entry name" value="ALDOKETO_REDUCTASE_1"/>
    <property type="match status" value="1"/>
</dbReference>
<protein>
    <recommendedName>
        <fullName evidence="9">NADP-dependent oxidoreductase domain-containing protein</fullName>
    </recommendedName>
</protein>
<evidence type="ECO:0000256" key="8">
    <source>
        <dbReference type="SAM" id="Phobius"/>
    </source>
</evidence>
<dbReference type="Gene3D" id="1.50.10.150">
    <property type="entry name" value="Voltage-dependent anion channel"/>
    <property type="match status" value="1"/>
</dbReference>
<reference evidence="10 11" key="1">
    <citation type="submission" date="2021-02" db="EMBL/GenBank/DDBJ databases">
        <title>Genome assembly of Pseudopithomyces chartarum.</title>
        <authorList>
            <person name="Jauregui R."/>
            <person name="Singh J."/>
            <person name="Voisey C."/>
        </authorList>
    </citation>
    <scope>NUCLEOTIDE SEQUENCE [LARGE SCALE GENOMIC DNA]</scope>
    <source>
        <strain evidence="10 11">AGR01</strain>
    </source>
</reference>
<evidence type="ECO:0000256" key="3">
    <source>
        <dbReference type="ARBA" id="ARBA00022692"/>
    </source>
</evidence>
<dbReference type="AlphaFoldDB" id="A0AAN6RL38"/>
<dbReference type="PROSITE" id="PS00062">
    <property type="entry name" value="ALDOKETO_REDUCTASE_2"/>
    <property type="match status" value="1"/>
</dbReference>
<name>A0AAN6RL38_9PLEO</name>
<feature type="transmembrane region" description="Helical" evidence="8">
    <location>
        <begin position="634"/>
        <end position="655"/>
    </location>
</feature>
<keyword evidence="3 8" id="KW-0812">Transmembrane</keyword>
<feature type="transmembrane region" description="Helical" evidence="8">
    <location>
        <begin position="509"/>
        <end position="531"/>
    </location>
</feature>
<organism evidence="10 11">
    <name type="scientific">Pseudopithomyces chartarum</name>
    <dbReference type="NCBI Taxonomy" id="1892770"/>
    <lineage>
        <taxon>Eukaryota</taxon>
        <taxon>Fungi</taxon>
        <taxon>Dikarya</taxon>
        <taxon>Ascomycota</taxon>
        <taxon>Pezizomycotina</taxon>
        <taxon>Dothideomycetes</taxon>
        <taxon>Pleosporomycetidae</taxon>
        <taxon>Pleosporales</taxon>
        <taxon>Massarineae</taxon>
        <taxon>Didymosphaeriaceae</taxon>
        <taxon>Pseudopithomyces</taxon>
    </lineage>
</organism>